<name>A0ACC0BQ99_CATRO</name>
<reference evidence="2" key="1">
    <citation type="journal article" date="2023" name="Nat. Plants">
        <title>Single-cell RNA sequencing provides a high-resolution roadmap for understanding the multicellular compartmentation of specialized metabolism.</title>
        <authorList>
            <person name="Sun S."/>
            <person name="Shen X."/>
            <person name="Li Y."/>
            <person name="Li Y."/>
            <person name="Wang S."/>
            <person name="Li R."/>
            <person name="Zhang H."/>
            <person name="Shen G."/>
            <person name="Guo B."/>
            <person name="Wei J."/>
            <person name="Xu J."/>
            <person name="St-Pierre B."/>
            <person name="Chen S."/>
            <person name="Sun C."/>
        </authorList>
    </citation>
    <scope>NUCLEOTIDE SEQUENCE [LARGE SCALE GENOMIC DNA]</scope>
</reference>
<evidence type="ECO:0000313" key="1">
    <source>
        <dbReference type="EMBL" id="KAI5674826.1"/>
    </source>
</evidence>
<organism evidence="1 2">
    <name type="scientific">Catharanthus roseus</name>
    <name type="common">Madagascar periwinkle</name>
    <name type="synonym">Vinca rosea</name>
    <dbReference type="NCBI Taxonomy" id="4058"/>
    <lineage>
        <taxon>Eukaryota</taxon>
        <taxon>Viridiplantae</taxon>
        <taxon>Streptophyta</taxon>
        <taxon>Embryophyta</taxon>
        <taxon>Tracheophyta</taxon>
        <taxon>Spermatophyta</taxon>
        <taxon>Magnoliopsida</taxon>
        <taxon>eudicotyledons</taxon>
        <taxon>Gunneridae</taxon>
        <taxon>Pentapetalae</taxon>
        <taxon>asterids</taxon>
        <taxon>lamiids</taxon>
        <taxon>Gentianales</taxon>
        <taxon>Apocynaceae</taxon>
        <taxon>Rauvolfioideae</taxon>
        <taxon>Vinceae</taxon>
        <taxon>Catharanthinae</taxon>
        <taxon>Catharanthus</taxon>
    </lineage>
</organism>
<sequence>MATSILMASSDPTTNLSLADDHHNHHLQTTRNDDDHQTCARKTSNRRKNSSRASNENPKKKQPQRGMGVAQLERLRLQERWKKMTEINPTTSGHPLTTPLDSSSFLEPNKSINFPKFGGIGSTAGLNGEVGVDLNLMQQGLIVQTQRGGNGGLFQYGQGFVSDDKFQGYLYGIGNMNGGCSKELPSTPKVLKCYSTTDHCADCHKKKRIISSTGENLVFNGGVKDIYPHLPSITGCDFMGLKIGSSQNFKGLGNTDLDQKQPTSSFGFSPTEQQGVEVVGVGSKKKGSSEGIIMEYEFFPGNESSDEQNHHHHELLMKNKKKKKMMMMREERGGISSLLESSLTLSSSSVMASSSSTTSSTSIDLSLRLSYY</sequence>
<protein>
    <submittedName>
        <fullName evidence="1">Uncharacterized protein</fullName>
    </submittedName>
</protein>
<keyword evidence="2" id="KW-1185">Reference proteome</keyword>
<comment type="caution">
    <text evidence="1">The sequence shown here is derived from an EMBL/GenBank/DDBJ whole genome shotgun (WGS) entry which is preliminary data.</text>
</comment>
<accession>A0ACC0BQ99</accession>
<proteinExistence type="predicted"/>
<evidence type="ECO:0000313" key="2">
    <source>
        <dbReference type="Proteomes" id="UP001060085"/>
    </source>
</evidence>
<gene>
    <name evidence="1" type="ORF">M9H77_15190</name>
</gene>
<dbReference type="Proteomes" id="UP001060085">
    <property type="component" value="Linkage Group LG03"/>
</dbReference>
<dbReference type="EMBL" id="CM044703">
    <property type="protein sequence ID" value="KAI5674826.1"/>
    <property type="molecule type" value="Genomic_DNA"/>
</dbReference>